<evidence type="ECO:0000313" key="2">
    <source>
        <dbReference type="Proteomes" id="UP000024376"/>
    </source>
</evidence>
<dbReference type="OrthoDB" id="3775006at2759"/>
<dbReference type="Proteomes" id="UP000024376">
    <property type="component" value="Unassembled WGS sequence"/>
</dbReference>
<gene>
    <name evidence="1" type="ORF">M419DRAFT_91842</name>
</gene>
<protein>
    <recommendedName>
        <fullName evidence="3">SnoaL-like domain-containing protein</fullName>
    </recommendedName>
</protein>
<accession>A0A024RWW6</accession>
<evidence type="ECO:0008006" key="3">
    <source>
        <dbReference type="Google" id="ProtNLM"/>
    </source>
</evidence>
<dbReference type="AlphaFoldDB" id="A0A024RWW6"/>
<organism evidence="1 2">
    <name type="scientific">Hypocrea jecorina (strain ATCC 56765 / BCRC 32924 / NRRL 11460 / Rut C-30)</name>
    <name type="common">Trichoderma reesei</name>
    <dbReference type="NCBI Taxonomy" id="1344414"/>
    <lineage>
        <taxon>Eukaryota</taxon>
        <taxon>Fungi</taxon>
        <taxon>Dikarya</taxon>
        <taxon>Ascomycota</taxon>
        <taxon>Pezizomycotina</taxon>
        <taxon>Sordariomycetes</taxon>
        <taxon>Hypocreomycetidae</taxon>
        <taxon>Hypocreales</taxon>
        <taxon>Hypocreaceae</taxon>
        <taxon>Trichoderma</taxon>
    </lineage>
</organism>
<proteinExistence type="predicted"/>
<evidence type="ECO:0000313" key="1">
    <source>
        <dbReference type="EMBL" id="ETR97337.1"/>
    </source>
</evidence>
<dbReference type="KEGG" id="trr:M419DRAFT_91842"/>
<sequence>MPPQPIEKITKIYTHLLTLHPESSPDALDQFASYFSPSCRVYLKSMREANDPATDRAAIVSHLRDYLKDQVLEQRNVISQSVGEDGEGGVRVFVEMENRYNVHGQILDRFPETLVATFDEEGLVNSFKLYSCRSHIVMLIQTATGEGPYSEEVMNSSIQHHYLGV</sequence>
<dbReference type="EMBL" id="KI911173">
    <property type="protein sequence ID" value="ETR97337.1"/>
    <property type="molecule type" value="Genomic_DNA"/>
</dbReference>
<reference evidence="2" key="1">
    <citation type="journal article" date="2013" name="Ind. Biotechnol.">
        <title>Comparative genomics analysis of Trichoderma reesei strains.</title>
        <authorList>
            <person name="Koike H."/>
            <person name="Aerts A."/>
            <person name="LaButti K."/>
            <person name="Grigoriev I.V."/>
            <person name="Baker S.E."/>
        </authorList>
    </citation>
    <scope>NUCLEOTIDE SEQUENCE [LARGE SCALE GENOMIC DNA]</scope>
    <source>
        <strain evidence="2">ATCC 56765 / BCRC 32924 / NRRL 11460 / Rut C-30</strain>
    </source>
</reference>
<name>A0A024RWW6_HYPJR</name>
<dbReference type="HOGENOM" id="CLU_1713438_0_0_1"/>